<evidence type="ECO:0000313" key="1">
    <source>
        <dbReference type="EMBL" id="SGZ39936.1"/>
    </source>
</evidence>
<dbReference type="EMBL" id="FQNF01000034">
    <property type="protein sequence ID" value="SGZ39936.1"/>
    <property type="molecule type" value="Genomic_DNA"/>
</dbReference>
<sequence length="1003" mass="117035">MSTINLITSRKATRLDVFDYNVTKNDKIYKYVDLTNFNASNVEFEHKLKTIETYDFINSIDFDKQSTLTYHIVEKYKSIICYTSLSNVVLYLKLSDYSLLDKNFDNLKIFYNYDLNVFTVDAMFQHNTLISLNINKNIFFNTNDENLVNFNIRKNALKGNFESSGIYQINNFFNIITLKSGGMLLVEKHLDANHIPMDYTFHEHDVIKQPSPFSWISWTRNEYNFFEGCIQHVSVLPKNKILTISKLLEIRLYSLNTDDQGHVTNQLTFLSTFDLTLLDVLKDKVVKKDQTKNLYLRDFKVTQSPDFTKFVLYYMTHGGSSGYISLNYDVQSDNGDSLEQALSFINEIESPVIKQSSSKYYKLNSFKVTNSQDIFVVYNADSFNRAAGCDCIEHIVMKHSDKKWKEIYLSNDFNNVAFEFSDASDELDVVLHIANSFNLPKNEVVKNLNNEIYNASYITEYLTKVSNEKSKYTGSPCNMLFNASSIFLPCIEYSYLGLHCQQLHTYFVPKFIIPVRDESGFLKSLNELFKPLDFENRMLLTYKIVKECLKESYDTETFKTQIVSKLDKNMFLDMSNNIQISKCITAIKKLIGHSIDVDVTSEYGNTIQEQQLLMEYVAYKNYQLMVLYMKIWLFFTTFEFNSTDLSEVLNLLLNALRKRFKFEQCFKFNKDIVFNIFIEDSPSLNLQTQQNLIVTSEYIVSNIIIDRYEEWTDKYQLAFLAKDKYSKEDLQLFTKCIQNFDVNNKIQNIIYLKLNDYEKVLETLDYDFKAMDLSEEVDEYDQVTKDLLTAPGNLEYLSTLLGVFVNKLQNKDISYKLAKAIIDGHLGESNIATNAWVFYKNYLPLLAQDGKFFEVINTMNKLGMVKNEHLLEIISELMKLYGKAYLKTVIRYNVQNREGDDCNNIMPFPQFYMVKKITFDLAINHSETTDITMMDYIKLMLSYEDTQQALNFLYALITSDDDYSMKQKYKVMMQAVLSNLPEDQRYVLNAEGNVVCMDILSNI</sequence>
<proteinExistence type="predicted"/>
<reference evidence="2" key="1">
    <citation type="submission" date="2016-11" db="EMBL/GenBank/DDBJ databases">
        <authorList>
            <person name="Guldener U."/>
        </authorList>
    </citation>
    <scope>NUCLEOTIDE SEQUENCE [LARGE SCALE GENOMIC DNA]</scope>
</reference>
<accession>A0A1L0B0K0</accession>
<evidence type="ECO:0000313" key="2">
    <source>
        <dbReference type="Proteomes" id="UP000183365"/>
    </source>
</evidence>
<dbReference type="OrthoDB" id="3972293at2759"/>
<dbReference type="VEuPathDB" id="FungiDB:HGUI_02136"/>
<gene>
    <name evidence="1" type="ORF">HGUI_02136</name>
</gene>
<organism evidence="1 2">
    <name type="scientific">Hanseniaspora guilliermondii</name>
    <dbReference type="NCBI Taxonomy" id="56406"/>
    <lineage>
        <taxon>Eukaryota</taxon>
        <taxon>Fungi</taxon>
        <taxon>Dikarya</taxon>
        <taxon>Ascomycota</taxon>
        <taxon>Saccharomycotina</taxon>
        <taxon>Saccharomycetes</taxon>
        <taxon>Saccharomycodales</taxon>
        <taxon>Saccharomycodaceae</taxon>
        <taxon>Hanseniaspora</taxon>
    </lineage>
</organism>
<dbReference type="Proteomes" id="UP000183365">
    <property type="component" value="Unassembled WGS sequence"/>
</dbReference>
<keyword evidence="2" id="KW-1185">Reference proteome</keyword>
<protein>
    <submittedName>
        <fullName evidence="1">Uncharacterized protein</fullName>
    </submittedName>
</protein>
<name>A0A1L0B0K0_9ASCO</name>
<dbReference type="AlphaFoldDB" id="A0A1L0B0K0"/>